<sequence>MSVWKKAAKAHQKTHKERHQPEERQHLGLLEKKKDYVRRAKDFNDKKATLKLLRKRALNKNPDEFYHHMINSKTDNGVHFEKNTETEDTPEQVQLMKTQDLKYIVTKKTQEMKKIEKLQSHLQLASVDMNKTNKHIYFDKGKKLEAQRRTLKLLSEKELPEVDEHALQQSAKTRKCLYQELAKRIAREKELTITQQKIELSKAVENKKSVLPPKRIKKGTKDSAPIYIWKYERKR</sequence>
<feature type="compositionally biased region" description="Basic residues" evidence="6">
    <location>
        <begin position="1"/>
        <end position="18"/>
    </location>
</feature>
<evidence type="ECO:0000256" key="3">
    <source>
        <dbReference type="ARBA" id="ARBA00022552"/>
    </source>
</evidence>
<dbReference type="GO" id="GO:0032040">
    <property type="term" value="C:small-subunit processome"/>
    <property type="evidence" value="ECO:0007669"/>
    <property type="project" value="UniProtKB-UniRule"/>
</dbReference>
<dbReference type="PIRSF" id="PIRSF015952">
    <property type="entry name" value="U3snoRNP11"/>
    <property type="match status" value="1"/>
</dbReference>
<accession>A0A9P0DQH7</accession>
<gene>
    <name evidence="7" type="ORF">PHAECO_LOCUS5585</name>
</gene>
<evidence type="ECO:0000256" key="5">
    <source>
        <dbReference type="PIRNR" id="PIRNR015952"/>
    </source>
</evidence>
<dbReference type="GO" id="GO:0006364">
    <property type="term" value="P:rRNA processing"/>
    <property type="evidence" value="ECO:0007669"/>
    <property type="project" value="UniProtKB-UniRule"/>
</dbReference>
<evidence type="ECO:0000313" key="7">
    <source>
        <dbReference type="EMBL" id="CAH1155219.1"/>
    </source>
</evidence>
<dbReference type="PANTHER" id="PTHR12838:SF0">
    <property type="entry name" value="U3 SMALL NUCLEOLAR RNA-ASSOCIATED PROTEIN 11-RELATED"/>
    <property type="match status" value="1"/>
</dbReference>
<reference evidence="7" key="1">
    <citation type="submission" date="2022-01" db="EMBL/GenBank/DDBJ databases">
        <authorList>
            <person name="King R."/>
        </authorList>
    </citation>
    <scope>NUCLEOTIDE SEQUENCE</scope>
</reference>
<proteinExistence type="inferred from homology"/>
<evidence type="ECO:0000313" key="8">
    <source>
        <dbReference type="Proteomes" id="UP001153737"/>
    </source>
</evidence>
<evidence type="ECO:0000256" key="2">
    <source>
        <dbReference type="ARBA" id="ARBA00008105"/>
    </source>
</evidence>
<evidence type="ECO:0000256" key="1">
    <source>
        <dbReference type="ARBA" id="ARBA00004604"/>
    </source>
</evidence>
<comment type="function">
    <text evidence="5">Involved in nucleolar processing of pre-18S ribosomal RNA.</text>
</comment>
<dbReference type="AlphaFoldDB" id="A0A9P0DQH7"/>
<name>A0A9P0DQH7_PHACE</name>
<dbReference type="Pfam" id="PF03998">
    <property type="entry name" value="Utp11"/>
    <property type="match status" value="1"/>
</dbReference>
<keyword evidence="3 5" id="KW-0698">rRNA processing</keyword>
<dbReference type="OrthoDB" id="29058at2759"/>
<comment type="subunit">
    <text evidence="5">Component of the ribosomal small subunit (SSU) processome.</text>
</comment>
<protein>
    <recommendedName>
        <fullName evidence="5">U3 small nucleolar RNA-associated protein 11</fullName>
        <shortName evidence="5">U3 snoRNA-associated protein 11</shortName>
    </recommendedName>
</protein>
<dbReference type="Proteomes" id="UP001153737">
    <property type="component" value="Chromosome 17"/>
</dbReference>
<reference evidence="7" key="2">
    <citation type="submission" date="2022-10" db="EMBL/GenBank/DDBJ databases">
        <authorList>
            <consortium name="ENA_rothamsted_submissions"/>
            <consortium name="culmorum"/>
            <person name="King R."/>
        </authorList>
    </citation>
    <scope>NUCLEOTIDE SEQUENCE</scope>
</reference>
<evidence type="ECO:0000256" key="4">
    <source>
        <dbReference type="ARBA" id="ARBA00023242"/>
    </source>
</evidence>
<comment type="similarity">
    <text evidence="2 5">Belongs to the UTP11 family.</text>
</comment>
<dbReference type="EMBL" id="OU896723">
    <property type="protein sequence ID" value="CAH1155219.1"/>
    <property type="molecule type" value="Genomic_DNA"/>
</dbReference>
<organism evidence="7 8">
    <name type="scientific">Phaedon cochleariae</name>
    <name type="common">Mustard beetle</name>
    <dbReference type="NCBI Taxonomy" id="80249"/>
    <lineage>
        <taxon>Eukaryota</taxon>
        <taxon>Metazoa</taxon>
        <taxon>Ecdysozoa</taxon>
        <taxon>Arthropoda</taxon>
        <taxon>Hexapoda</taxon>
        <taxon>Insecta</taxon>
        <taxon>Pterygota</taxon>
        <taxon>Neoptera</taxon>
        <taxon>Endopterygota</taxon>
        <taxon>Coleoptera</taxon>
        <taxon>Polyphaga</taxon>
        <taxon>Cucujiformia</taxon>
        <taxon>Chrysomeloidea</taxon>
        <taxon>Chrysomelidae</taxon>
        <taxon>Chrysomelinae</taxon>
        <taxon>Chrysomelini</taxon>
        <taxon>Phaedon</taxon>
    </lineage>
</organism>
<dbReference type="InterPro" id="IPR007144">
    <property type="entry name" value="SSU_processome_Utp11"/>
</dbReference>
<keyword evidence="4 5" id="KW-0539">Nucleus</keyword>
<feature type="region of interest" description="Disordered" evidence="6">
    <location>
        <begin position="1"/>
        <end position="27"/>
    </location>
</feature>
<dbReference type="PANTHER" id="PTHR12838">
    <property type="entry name" value="U3 SMALL NUCLEOLAR RNA-ASSOCIATED PROTEIN 11"/>
    <property type="match status" value="1"/>
</dbReference>
<evidence type="ECO:0000256" key="6">
    <source>
        <dbReference type="SAM" id="MobiDB-lite"/>
    </source>
</evidence>
<keyword evidence="8" id="KW-1185">Reference proteome</keyword>
<comment type="subcellular location">
    <subcellularLocation>
        <location evidence="1 5">Nucleus</location>
        <location evidence="1 5">Nucleolus</location>
    </subcellularLocation>
</comment>